<organism evidence="1 2">
    <name type="scientific">Dioscorea alata</name>
    <name type="common">Purple yam</name>
    <dbReference type="NCBI Taxonomy" id="55571"/>
    <lineage>
        <taxon>Eukaryota</taxon>
        <taxon>Viridiplantae</taxon>
        <taxon>Streptophyta</taxon>
        <taxon>Embryophyta</taxon>
        <taxon>Tracheophyta</taxon>
        <taxon>Spermatophyta</taxon>
        <taxon>Magnoliopsida</taxon>
        <taxon>Liliopsida</taxon>
        <taxon>Dioscoreales</taxon>
        <taxon>Dioscoreaceae</taxon>
        <taxon>Dioscorea</taxon>
    </lineage>
</organism>
<accession>A0ACB7VGY8</accession>
<dbReference type="Proteomes" id="UP000827976">
    <property type="component" value="Chromosome 8"/>
</dbReference>
<protein>
    <submittedName>
        <fullName evidence="1">Late embryogenesis abundant protein LEA-18 protein</fullName>
    </submittedName>
</protein>
<evidence type="ECO:0000313" key="2">
    <source>
        <dbReference type="Proteomes" id="UP000827976"/>
    </source>
</evidence>
<evidence type="ECO:0000313" key="1">
    <source>
        <dbReference type="EMBL" id="KAH7673498.1"/>
    </source>
</evidence>
<keyword evidence="2" id="KW-1185">Reference proteome</keyword>
<comment type="caution">
    <text evidence="1">The sequence shown here is derived from an EMBL/GenBank/DDBJ whole genome shotgun (WGS) entry which is preliminary data.</text>
</comment>
<proteinExistence type="predicted"/>
<gene>
    <name evidence="1" type="ORF">IHE45_08G011300</name>
</gene>
<sequence length="111" mass="12058">MSDQHRPQLVRPETDAGKEEKGRAMEELPLQSSPYVKYSDVEVYKLHDYDSEDHFPTIKTTRRGGSAAGSPTLSRSASNSPSAAHSAANSSSLSRSLSLGVQNHSQNNSKN</sequence>
<dbReference type="EMBL" id="CM037018">
    <property type="protein sequence ID" value="KAH7673498.1"/>
    <property type="molecule type" value="Genomic_DNA"/>
</dbReference>
<name>A0ACB7VGY8_DIOAL</name>
<reference evidence="2" key="1">
    <citation type="journal article" date="2022" name="Nat. Commun.">
        <title>Chromosome evolution and the genetic basis of agronomically important traits in greater yam.</title>
        <authorList>
            <person name="Bredeson J.V."/>
            <person name="Lyons J.B."/>
            <person name="Oniyinde I.O."/>
            <person name="Okereke N.R."/>
            <person name="Kolade O."/>
            <person name="Nnabue I."/>
            <person name="Nwadili C.O."/>
            <person name="Hribova E."/>
            <person name="Parker M."/>
            <person name="Nwogha J."/>
            <person name="Shu S."/>
            <person name="Carlson J."/>
            <person name="Kariba R."/>
            <person name="Muthemba S."/>
            <person name="Knop K."/>
            <person name="Barton G.J."/>
            <person name="Sherwood A.V."/>
            <person name="Lopez-Montes A."/>
            <person name="Asiedu R."/>
            <person name="Jamnadass R."/>
            <person name="Muchugi A."/>
            <person name="Goodstein D."/>
            <person name="Egesi C.N."/>
            <person name="Featherston J."/>
            <person name="Asfaw A."/>
            <person name="Simpson G.G."/>
            <person name="Dolezel J."/>
            <person name="Hendre P.S."/>
            <person name="Van Deynze A."/>
            <person name="Kumar P.L."/>
            <person name="Obidiegwu J.E."/>
            <person name="Bhattacharjee R."/>
            <person name="Rokhsar D.S."/>
        </authorList>
    </citation>
    <scope>NUCLEOTIDE SEQUENCE [LARGE SCALE GENOMIC DNA]</scope>
    <source>
        <strain evidence="2">cv. TDa95/00328</strain>
    </source>
</reference>